<feature type="transmembrane region" description="Helical" evidence="1">
    <location>
        <begin position="34"/>
        <end position="56"/>
    </location>
</feature>
<evidence type="ECO:0000256" key="1">
    <source>
        <dbReference type="SAM" id="Phobius"/>
    </source>
</evidence>
<proteinExistence type="predicted"/>
<dbReference type="AlphaFoldDB" id="A0A318D3P8"/>
<comment type="caution">
    <text evidence="2">The sequence shown here is derived from an EMBL/GenBank/DDBJ whole genome shotgun (WGS) entry which is preliminary data.</text>
</comment>
<dbReference type="Proteomes" id="UP000247689">
    <property type="component" value="Unassembled WGS sequence"/>
</dbReference>
<feature type="transmembrane region" description="Helical" evidence="1">
    <location>
        <begin position="68"/>
        <end position="93"/>
    </location>
</feature>
<gene>
    <name evidence="2" type="ORF">DL796_09010</name>
</gene>
<dbReference type="OrthoDB" id="9813621at2"/>
<name>A0A318D3P8_9GAMM</name>
<keyword evidence="1" id="KW-1133">Transmembrane helix</keyword>
<feature type="transmembrane region" description="Helical" evidence="1">
    <location>
        <begin position="9"/>
        <end position="28"/>
    </location>
</feature>
<dbReference type="EMBL" id="QICH01000003">
    <property type="protein sequence ID" value="PXF62475.1"/>
    <property type="molecule type" value="Genomic_DNA"/>
</dbReference>
<keyword evidence="3" id="KW-1185">Reference proteome</keyword>
<organism evidence="2 3">
    <name type="scientific">Kangiella spongicola</name>
    <dbReference type="NCBI Taxonomy" id="796379"/>
    <lineage>
        <taxon>Bacteria</taxon>
        <taxon>Pseudomonadati</taxon>
        <taxon>Pseudomonadota</taxon>
        <taxon>Gammaproteobacteria</taxon>
        <taxon>Kangiellales</taxon>
        <taxon>Kangiellaceae</taxon>
        <taxon>Kangiella</taxon>
    </lineage>
</organism>
<protein>
    <submittedName>
        <fullName evidence="2">Uncharacterized protein</fullName>
    </submittedName>
</protein>
<accession>A0A318D3P8</accession>
<reference evidence="2 3" key="1">
    <citation type="submission" date="2018-05" db="EMBL/GenBank/DDBJ databases">
        <title>Kangiella spongicola genome sequence.</title>
        <authorList>
            <person name="Maclea K.S."/>
            <person name="Goen A.E."/>
            <person name="Kelley C."/>
            <person name="Underriner A."/>
            <person name="Silverwood T."/>
            <person name="Trachtenberg A.M."/>
        </authorList>
    </citation>
    <scope>NUCLEOTIDE SEQUENCE [LARGE SCALE GENOMIC DNA]</scope>
    <source>
        <strain evidence="2 3">ATCC BAA-2076</strain>
    </source>
</reference>
<evidence type="ECO:0000313" key="2">
    <source>
        <dbReference type="EMBL" id="PXF62475.1"/>
    </source>
</evidence>
<sequence length="100" mass="10854">MCSTANRSLIWLLTVTAILAIPLIAMQFTQEVNWGITDCIVAAALLAGGALFYELIIRRYMRTSTSKLKPILFSLGLISLILIVWLELAVGILGTPFAGS</sequence>
<keyword evidence="1" id="KW-0812">Transmembrane</keyword>
<keyword evidence="1" id="KW-0472">Membrane</keyword>
<evidence type="ECO:0000313" key="3">
    <source>
        <dbReference type="Proteomes" id="UP000247689"/>
    </source>
</evidence>